<dbReference type="InterPro" id="IPR056937">
    <property type="entry name" value="YqbQ/XkdQ"/>
</dbReference>
<sequence>MITTYCIKNTSSQIVDISNIVKAEMKLKKSISEFAWTLDFNITKNPQFYNVEIGDIIVIKLDGKEIFSGIIINGDITNLSFKAVDYAWYFSKNEEIYQFEDIEASIVVRKLIETFGANTGNIEATNTMVDNFYFGKTLGEIIKEIIKNIKDLENQEFRFFYKETKFHFERSKKNKYKRGIYTPLSSLSSILNGYECNALNYIKEPKRTLDIEGMRNSIRVYKTSGKEYIQVSTAKDKGNIEKYGLMQKLVSYKDNDLNGGTITATNLLNQENKVNEKISFEIPLLSEFIRDGEILKLSYDKYGINGVFEITSITYNFSMHKTIFTASLELEKVE</sequence>
<dbReference type="Proteomes" id="UP000240258">
    <property type="component" value="Chromosome"/>
</dbReference>
<dbReference type="RefSeq" id="WP_005885703.1">
    <property type="nucleotide sequence ID" value="NZ_CAXSWX010000004.1"/>
</dbReference>
<proteinExistence type="predicted"/>
<name>A0ABM6TXP5_FUSMR</name>
<protein>
    <recommendedName>
        <fullName evidence="1">YqbQ/XkdQ domain-containing protein</fullName>
    </recommendedName>
</protein>
<evidence type="ECO:0000259" key="1">
    <source>
        <dbReference type="Pfam" id="PF24032"/>
    </source>
</evidence>
<keyword evidence="3" id="KW-1185">Reference proteome</keyword>
<dbReference type="GeneID" id="62763629"/>
<dbReference type="EMBL" id="CP028102">
    <property type="protein sequence ID" value="AVQ19192.1"/>
    <property type="molecule type" value="Genomic_DNA"/>
</dbReference>
<dbReference type="Pfam" id="PF24032">
    <property type="entry name" value="YQBQ"/>
    <property type="match status" value="1"/>
</dbReference>
<feature type="domain" description="YqbQ/XkdQ" evidence="1">
    <location>
        <begin position="26"/>
        <end position="330"/>
    </location>
</feature>
<evidence type="ECO:0000313" key="3">
    <source>
        <dbReference type="Proteomes" id="UP000240258"/>
    </source>
</evidence>
<dbReference type="SUPFAM" id="SSF69279">
    <property type="entry name" value="Phage tail proteins"/>
    <property type="match status" value="1"/>
</dbReference>
<organism evidence="2 3">
    <name type="scientific">Fusobacterium mortiferum ATCC 9817</name>
    <dbReference type="NCBI Taxonomy" id="469616"/>
    <lineage>
        <taxon>Bacteria</taxon>
        <taxon>Fusobacteriati</taxon>
        <taxon>Fusobacteriota</taxon>
        <taxon>Fusobacteriia</taxon>
        <taxon>Fusobacteriales</taxon>
        <taxon>Fusobacteriaceae</taxon>
        <taxon>Fusobacterium</taxon>
    </lineage>
</organism>
<gene>
    <name evidence="2" type="ORF">C4N19_08825</name>
</gene>
<reference evidence="3" key="1">
    <citation type="journal article" date="2018" name="MSphere">
        <title>Fusobacterium Genomics Using MinION and Illumina Sequencing Enables Genome Completion and Correction.</title>
        <authorList>
            <person name="Todd S.M."/>
            <person name="Settlage R.E."/>
            <person name="Lahmers K.K."/>
            <person name="Slade D.J."/>
        </authorList>
    </citation>
    <scope>NUCLEOTIDE SEQUENCE [LARGE SCALE GENOMIC DNA]</scope>
    <source>
        <strain evidence="3">ATCC 9817</strain>
    </source>
</reference>
<accession>A0ABM6TXP5</accession>
<evidence type="ECO:0000313" key="2">
    <source>
        <dbReference type="EMBL" id="AVQ19192.1"/>
    </source>
</evidence>